<protein>
    <submittedName>
        <fullName evidence="2">Aldo/keto reductase</fullName>
    </submittedName>
</protein>
<feature type="domain" description="NADP-dependent oxidoreductase" evidence="1">
    <location>
        <begin position="17"/>
        <end position="276"/>
    </location>
</feature>
<dbReference type="Pfam" id="PF00248">
    <property type="entry name" value="Aldo_ket_red"/>
    <property type="match status" value="1"/>
</dbReference>
<dbReference type="AlphaFoldDB" id="A0A9Q8CN42"/>
<dbReference type="OrthoDB" id="9773828at2"/>
<evidence type="ECO:0000313" key="3">
    <source>
        <dbReference type="Proteomes" id="UP000295280"/>
    </source>
</evidence>
<dbReference type="Gene3D" id="3.20.20.100">
    <property type="entry name" value="NADP-dependent oxidoreductase domain"/>
    <property type="match status" value="1"/>
</dbReference>
<dbReference type="Proteomes" id="UP000295280">
    <property type="component" value="Unassembled WGS sequence"/>
</dbReference>
<dbReference type="SUPFAM" id="SSF51430">
    <property type="entry name" value="NAD(P)-linked oxidoreductase"/>
    <property type="match status" value="1"/>
</dbReference>
<dbReference type="CDD" id="cd19086">
    <property type="entry name" value="AKR_AKR11C1"/>
    <property type="match status" value="1"/>
</dbReference>
<dbReference type="InterPro" id="IPR036812">
    <property type="entry name" value="NAD(P)_OxRdtase_dom_sf"/>
</dbReference>
<dbReference type="InterPro" id="IPR023210">
    <property type="entry name" value="NADP_OxRdtase_dom"/>
</dbReference>
<keyword evidence="3" id="KW-1185">Reference proteome</keyword>
<evidence type="ECO:0000259" key="1">
    <source>
        <dbReference type="Pfam" id="PF00248"/>
    </source>
</evidence>
<sequence>MHVNHRTTKSGLKFSELSLGCMNLPLDYPEAKNILSTALDSEISYFDTADLYNKGENETLLGRFFKENGHRHDVMIGSKVGNEFFRGSDEVRWNPSREHIMESVKDSLQRLGTDYLDLYMLHGGMIEDNKEETIEAFNILKREGLIRAYGISSIRPNVIRFYLDYSDIDVVMMQFNLLDNRPEMLTEEIAARDVRILARGPVMKGLLTEQYQDVLPKKFKEGLFDYSVEELNTTLSQVQEPLTVSTMNYLLEQPVASIVAGASSVEQLTSNIDAYQQVDYHTHSRDRFHSINYEDHL</sequence>
<proteinExistence type="predicted"/>
<evidence type="ECO:0000313" key="2">
    <source>
        <dbReference type="EMBL" id="TDM04303.1"/>
    </source>
</evidence>
<gene>
    <name evidence="2" type="ORF">ERX40_03805</name>
</gene>
<name>A0A9Q8CN42_9STAP</name>
<accession>A0A9Q8CN42</accession>
<comment type="caution">
    <text evidence="2">The sequence shown here is derived from an EMBL/GenBank/DDBJ whole genome shotgun (WGS) entry which is preliminary data.</text>
</comment>
<dbReference type="PANTHER" id="PTHR43312">
    <property type="entry name" value="D-THREO-ALDOSE 1-DEHYDROGENASE"/>
    <property type="match status" value="1"/>
</dbReference>
<dbReference type="PANTHER" id="PTHR43312:SF1">
    <property type="entry name" value="NADP-DEPENDENT OXIDOREDUCTASE DOMAIN-CONTAINING PROTEIN"/>
    <property type="match status" value="1"/>
</dbReference>
<dbReference type="InterPro" id="IPR053135">
    <property type="entry name" value="AKR2_Oxidoreductase"/>
</dbReference>
<reference evidence="2 3" key="1">
    <citation type="submission" date="2019-01" db="EMBL/GenBank/DDBJ databases">
        <title>Draft genome sequences of the type strains of six Macrococcus species.</title>
        <authorList>
            <person name="Mazhar S."/>
            <person name="Altermann E."/>
            <person name="Hill C."/>
            <person name="Mcauliffe O."/>
        </authorList>
    </citation>
    <scope>NUCLEOTIDE SEQUENCE [LARGE SCALE GENOMIC DNA]</scope>
    <source>
        <strain evidence="2 3">ATCC 51828</strain>
    </source>
</reference>
<organism evidence="2 3">
    <name type="scientific">Macrococcus carouselicus</name>
    <dbReference type="NCBI Taxonomy" id="69969"/>
    <lineage>
        <taxon>Bacteria</taxon>
        <taxon>Bacillati</taxon>
        <taxon>Bacillota</taxon>
        <taxon>Bacilli</taxon>
        <taxon>Bacillales</taxon>
        <taxon>Staphylococcaceae</taxon>
        <taxon>Macrococcus</taxon>
    </lineage>
</organism>
<dbReference type="EMBL" id="SCWD01000001">
    <property type="protein sequence ID" value="TDM04303.1"/>
    <property type="molecule type" value="Genomic_DNA"/>
</dbReference>